<evidence type="ECO:0000313" key="1">
    <source>
        <dbReference type="EMBL" id="CAH1954436.1"/>
    </source>
</evidence>
<organism evidence="1 2">
    <name type="scientific">Acanthoscelides obtectus</name>
    <name type="common">Bean weevil</name>
    <name type="synonym">Bruchus obtectus</name>
    <dbReference type="NCBI Taxonomy" id="200917"/>
    <lineage>
        <taxon>Eukaryota</taxon>
        <taxon>Metazoa</taxon>
        <taxon>Ecdysozoa</taxon>
        <taxon>Arthropoda</taxon>
        <taxon>Hexapoda</taxon>
        <taxon>Insecta</taxon>
        <taxon>Pterygota</taxon>
        <taxon>Neoptera</taxon>
        <taxon>Endopterygota</taxon>
        <taxon>Coleoptera</taxon>
        <taxon>Polyphaga</taxon>
        <taxon>Cucujiformia</taxon>
        <taxon>Chrysomeloidea</taxon>
        <taxon>Chrysomelidae</taxon>
        <taxon>Bruchinae</taxon>
        <taxon>Bruchini</taxon>
        <taxon>Acanthoscelides</taxon>
    </lineage>
</organism>
<sequence length="74" mass="8574">MPIYFPAILCLINRGSISTFLKLTQNRSYNFWFQFSIDSRVGLFARTTCTTGPPSLTSLNYLHTMFLDGFRPTW</sequence>
<dbReference type="EMBL" id="CAKOFQ010006653">
    <property type="protein sequence ID" value="CAH1954436.1"/>
    <property type="molecule type" value="Genomic_DNA"/>
</dbReference>
<protein>
    <submittedName>
        <fullName evidence="1">Uncharacterized protein</fullName>
    </submittedName>
</protein>
<keyword evidence="2" id="KW-1185">Reference proteome</keyword>
<gene>
    <name evidence="1" type="ORF">ACAOBT_LOCUS555</name>
</gene>
<comment type="caution">
    <text evidence="1">The sequence shown here is derived from an EMBL/GenBank/DDBJ whole genome shotgun (WGS) entry which is preliminary data.</text>
</comment>
<dbReference type="AlphaFoldDB" id="A0A9P0NUF7"/>
<evidence type="ECO:0000313" key="2">
    <source>
        <dbReference type="Proteomes" id="UP001152888"/>
    </source>
</evidence>
<name>A0A9P0NUF7_ACAOB</name>
<reference evidence="1" key="1">
    <citation type="submission" date="2022-03" db="EMBL/GenBank/DDBJ databases">
        <authorList>
            <person name="Sayadi A."/>
        </authorList>
    </citation>
    <scope>NUCLEOTIDE SEQUENCE</scope>
</reference>
<accession>A0A9P0NUF7</accession>
<dbReference type="Proteomes" id="UP001152888">
    <property type="component" value="Unassembled WGS sequence"/>
</dbReference>
<proteinExistence type="predicted"/>